<dbReference type="PANTHER" id="PTHR34339:SF1">
    <property type="entry name" value="STIMULATOR OF INTERFERON GENES PROTEIN"/>
    <property type="match status" value="1"/>
</dbReference>
<feature type="domain" description="STING ligand-binding" evidence="3">
    <location>
        <begin position="140"/>
        <end position="299"/>
    </location>
</feature>
<dbReference type="InterPro" id="IPR038623">
    <property type="entry name" value="STING_C_sf"/>
</dbReference>
<evidence type="ECO:0000256" key="2">
    <source>
        <dbReference type="SAM" id="MobiDB-lite"/>
    </source>
</evidence>
<dbReference type="GO" id="GO:0061507">
    <property type="term" value="F:2',3'-cyclic GMP-AMP binding"/>
    <property type="evidence" value="ECO:0007669"/>
    <property type="project" value="TreeGrafter"/>
</dbReference>
<feature type="region of interest" description="Disordered" evidence="2">
    <location>
        <begin position="32"/>
        <end position="73"/>
    </location>
</feature>
<reference evidence="4" key="1">
    <citation type="submission" date="2022-03" db="EMBL/GenBank/DDBJ databases">
        <authorList>
            <person name="Martin C."/>
        </authorList>
    </citation>
    <scope>NUCLEOTIDE SEQUENCE</scope>
</reference>
<keyword evidence="5" id="KW-1185">Reference proteome</keyword>
<proteinExistence type="predicted"/>
<dbReference type="GO" id="GO:0016239">
    <property type="term" value="P:positive regulation of macroautophagy"/>
    <property type="evidence" value="ECO:0007669"/>
    <property type="project" value="TreeGrafter"/>
</dbReference>
<dbReference type="GO" id="GO:0061709">
    <property type="term" value="P:reticulophagy"/>
    <property type="evidence" value="ECO:0007669"/>
    <property type="project" value="TreeGrafter"/>
</dbReference>
<name>A0A8S4PPU6_OWEFU</name>
<protein>
    <recommendedName>
        <fullName evidence="3">STING ligand-binding domain-containing protein</fullName>
    </recommendedName>
</protein>
<dbReference type="GO" id="GO:0002218">
    <property type="term" value="P:activation of innate immune response"/>
    <property type="evidence" value="ECO:0007669"/>
    <property type="project" value="InterPro"/>
</dbReference>
<gene>
    <name evidence="4" type="ORF">OFUS_LOCUS19771</name>
</gene>
<accession>A0A8S4PPU6</accession>
<dbReference type="InterPro" id="IPR055432">
    <property type="entry name" value="STING_LBD"/>
</dbReference>
<organism evidence="4 5">
    <name type="scientific">Owenia fusiformis</name>
    <name type="common">Polychaete worm</name>
    <dbReference type="NCBI Taxonomy" id="6347"/>
    <lineage>
        <taxon>Eukaryota</taxon>
        <taxon>Metazoa</taxon>
        <taxon>Spiralia</taxon>
        <taxon>Lophotrochozoa</taxon>
        <taxon>Annelida</taxon>
        <taxon>Polychaeta</taxon>
        <taxon>Sedentaria</taxon>
        <taxon>Canalipalpata</taxon>
        <taxon>Sabellida</taxon>
        <taxon>Oweniida</taxon>
        <taxon>Oweniidae</taxon>
        <taxon>Owenia</taxon>
    </lineage>
</organism>
<dbReference type="AlphaFoldDB" id="A0A8S4PPU6"/>
<dbReference type="EMBL" id="CAIIXF020000009">
    <property type="protein sequence ID" value="CAH1795197.1"/>
    <property type="molecule type" value="Genomic_DNA"/>
</dbReference>
<sequence>MELHTQVMSALLGIVAVNELLKRLGMPHLRISTSATQPSSSESSDPLADTNEVSTLRRTDDSTSASNDYNDGLEERAGIEEEGGGDTSEVQEFPHGAMSHGVQLCKEETTVDVRQCHNVQVGSGTNIINNYIQGFKFHIGHVYAANYFFAYLKIVIQQNQRHVGLEDKIEMYMNEKKLTENNIKMAKKLYIFVPECGNCPKLMSDKDPNMKETGCIELQANRAGSSRPYKNTAWSFEKGHQVYHVLAEYASILQTLTELPGLDDEDRKSTTKNFSESLKIFISNTFEDDGFVVELLDINDASPMISDILEEKIENDL</sequence>
<evidence type="ECO:0000259" key="3">
    <source>
        <dbReference type="Pfam" id="PF15009"/>
    </source>
</evidence>
<dbReference type="GO" id="GO:0045087">
    <property type="term" value="P:innate immune response"/>
    <property type="evidence" value="ECO:0007669"/>
    <property type="project" value="TreeGrafter"/>
</dbReference>
<dbReference type="PANTHER" id="PTHR34339">
    <property type="entry name" value="STIMULATOR OF INTERFERON GENES PROTEIN"/>
    <property type="match status" value="1"/>
</dbReference>
<dbReference type="InterPro" id="IPR029158">
    <property type="entry name" value="STING"/>
</dbReference>
<dbReference type="GO" id="GO:0035438">
    <property type="term" value="F:cyclic-di-GMP binding"/>
    <property type="evidence" value="ECO:0007669"/>
    <property type="project" value="TreeGrafter"/>
</dbReference>
<comment type="caution">
    <text evidence="4">The sequence shown here is derived from an EMBL/GenBank/DDBJ whole genome shotgun (WGS) entry which is preliminary data.</text>
</comment>
<dbReference type="GO" id="GO:0005776">
    <property type="term" value="C:autophagosome"/>
    <property type="evidence" value="ECO:0007669"/>
    <property type="project" value="TreeGrafter"/>
</dbReference>
<feature type="coiled-coil region" evidence="1">
    <location>
        <begin position="162"/>
        <end position="189"/>
    </location>
</feature>
<dbReference type="Gene3D" id="3.40.50.12100">
    <property type="entry name" value="Stimulator of interferon genes protein"/>
    <property type="match status" value="1"/>
</dbReference>
<keyword evidence="1" id="KW-0175">Coiled coil</keyword>
<dbReference type="GO" id="GO:0005789">
    <property type="term" value="C:endoplasmic reticulum membrane"/>
    <property type="evidence" value="ECO:0007669"/>
    <property type="project" value="TreeGrafter"/>
</dbReference>
<feature type="compositionally biased region" description="Low complexity" evidence="2">
    <location>
        <begin position="32"/>
        <end position="44"/>
    </location>
</feature>
<evidence type="ECO:0000256" key="1">
    <source>
        <dbReference type="SAM" id="Coils"/>
    </source>
</evidence>
<dbReference type="GO" id="GO:0000045">
    <property type="term" value="P:autophagosome assembly"/>
    <property type="evidence" value="ECO:0007669"/>
    <property type="project" value="TreeGrafter"/>
</dbReference>
<dbReference type="Pfam" id="PF15009">
    <property type="entry name" value="STING_LBD"/>
    <property type="match status" value="1"/>
</dbReference>
<evidence type="ECO:0000313" key="5">
    <source>
        <dbReference type="Proteomes" id="UP000749559"/>
    </source>
</evidence>
<dbReference type="Proteomes" id="UP000749559">
    <property type="component" value="Unassembled WGS sequence"/>
</dbReference>
<evidence type="ECO:0000313" key="4">
    <source>
        <dbReference type="EMBL" id="CAH1795197.1"/>
    </source>
</evidence>
<dbReference type="GO" id="GO:0032481">
    <property type="term" value="P:positive regulation of type I interferon production"/>
    <property type="evidence" value="ECO:0007669"/>
    <property type="project" value="InterPro"/>
</dbReference>